<sequence>MSNEEIVAKLKSSNHDLPTFDPDEADDLPTMY</sequence>
<organism evidence="2 3">
    <name type="scientific">Corchorus olitorius</name>
    <dbReference type="NCBI Taxonomy" id="93759"/>
    <lineage>
        <taxon>Eukaryota</taxon>
        <taxon>Viridiplantae</taxon>
        <taxon>Streptophyta</taxon>
        <taxon>Embryophyta</taxon>
        <taxon>Tracheophyta</taxon>
        <taxon>Spermatophyta</taxon>
        <taxon>Magnoliopsida</taxon>
        <taxon>eudicotyledons</taxon>
        <taxon>Gunneridae</taxon>
        <taxon>Pentapetalae</taxon>
        <taxon>rosids</taxon>
        <taxon>malvids</taxon>
        <taxon>Malvales</taxon>
        <taxon>Malvaceae</taxon>
        <taxon>Grewioideae</taxon>
        <taxon>Apeibeae</taxon>
        <taxon>Corchorus</taxon>
    </lineage>
</organism>
<accession>A0A1R3ISH8</accession>
<dbReference type="AlphaFoldDB" id="A0A1R3ISH8"/>
<dbReference type="Proteomes" id="UP000187203">
    <property type="component" value="Unassembled WGS sequence"/>
</dbReference>
<comment type="caution">
    <text evidence="2">The sequence shown here is derived from an EMBL/GenBank/DDBJ whole genome shotgun (WGS) entry which is preliminary data.</text>
</comment>
<proteinExistence type="predicted"/>
<protein>
    <submittedName>
        <fullName evidence="2">Uncharacterized protein</fullName>
    </submittedName>
</protein>
<reference evidence="3" key="1">
    <citation type="submission" date="2013-09" db="EMBL/GenBank/DDBJ databases">
        <title>Corchorus olitorius genome sequencing.</title>
        <authorList>
            <person name="Alam M."/>
            <person name="Haque M.S."/>
            <person name="Islam M.S."/>
            <person name="Emdad E.M."/>
            <person name="Islam M.M."/>
            <person name="Ahmed B."/>
            <person name="Halim A."/>
            <person name="Hossen Q.M.M."/>
            <person name="Hossain M.Z."/>
            <person name="Ahmed R."/>
            <person name="Khan M.M."/>
            <person name="Islam R."/>
            <person name="Rashid M.M."/>
            <person name="Khan S.A."/>
            <person name="Rahman M.S."/>
            <person name="Alam M."/>
            <person name="Yahiya A.S."/>
            <person name="Khan M.S."/>
            <person name="Azam M.S."/>
            <person name="Haque T."/>
            <person name="Lashkar M.Z.H."/>
            <person name="Akhand A.I."/>
            <person name="Morshed G."/>
            <person name="Roy S."/>
            <person name="Uddin K.S."/>
            <person name="Rabeya T."/>
            <person name="Hossain A.S."/>
            <person name="Chowdhury A."/>
            <person name="Snigdha A.R."/>
            <person name="Mortoza M.S."/>
            <person name="Matin S.A."/>
            <person name="Hoque S.M.E."/>
            <person name="Islam M.K."/>
            <person name="Roy D.K."/>
            <person name="Haider R."/>
            <person name="Moosa M.M."/>
            <person name="Elias S.M."/>
            <person name="Hasan A.M."/>
            <person name="Jahan S."/>
            <person name="Shafiuddin M."/>
            <person name="Mahmood N."/>
            <person name="Shommy N.S."/>
        </authorList>
    </citation>
    <scope>NUCLEOTIDE SEQUENCE [LARGE SCALE GENOMIC DNA]</scope>
    <source>
        <strain evidence="3">cv. O-4</strain>
    </source>
</reference>
<evidence type="ECO:0000313" key="2">
    <source>
        <dbReference type="EMBL" id="OMO85507.1"/>
    </source>
</evidence>
<evidence type="ECO:0000256" key="1">
    <source>
        <dbReference type="SAM" id="MobiDB-lite"/>
    </source>
</evidence>
<name>A0A1R3ISH8_9ROSI</name>
<feature type="region of interest" description="Disordered" evidence="1">
    <location>
        <begin position="1"/>
        <end position="32"/>
    </location>
</feature>
<feature type="compositionally biased region" description="Acidic residues" evidence="1">
    <location>
        <begin position="21"/>
        <end position="32"/>
    </location>
</feature>
<dbReference type="EMBL" id="AWUE01017703">
    <property type="protein sequence ID" value="OMO85507.1"/>
    <property type="molecule type" value="Genomic_DNA"/>
</dbReference>
<evidence type="ECO:0000313" key="3">
    <source>
        <dbReference type="Proteomes" id="UP000187203"/>
    </source>
</evidence>
<keyword evidence="3" id="KW-1185">Reference proteome</keyword>
<gene>
    <name evidence="2" type="ORF">COLO4_21592</name>
</gene>